<feature type="domain" description="Tyrosinase copper-binding" evidence="5">
    <location>
        <begin position="294"/>
        <end position="305"/>
    </location>
</feature>
<organism evidence="6 7">
    <name type="scientific">Sinanodonta woodiana</name>
    <name type="common">Chinese pond mussel</name>
    <name type="synonym">Anodonta woodiana</name>
    <dbReference type="NCBI Taxonomy" id="1069815"/>
    <lineage>
        <taxon>Eukaryota</taxon>
        <taxon>Metazoa</taxon>
        <taxon>Spiralia</taxon>
        <taxon>Lophotrochozoa</taxon>
        <taxon>Mollusca</taxon>
        <taxon>Bivalvia</taxon>
        <taxon>Autobranchia</taxon>
        <taxon>Heteroconchia</taxon>
        <taxon>Palaeoheterodonta</taxon>
        <taxon>Unionida</taxon>
        <taxon>Unionoidea</taxon>
        <taxon>Unionidae</taxon>
        <taxon>Unioninae</taxon>
        <taxon>Sinanodonta</taxon>
    </lineage>
</organism>
<keyword evidence="7" id="KW-1185">Reference proteome</keyword>
<dbReference type="GO" id="GO:0046872">
    <property type="term" value="F:metal ion binding"/>
    <property type="evidence" value="ECO:0007669"/>
    <property type="project" value="UniProtKB-KW"/>
</dbReference>
<gene>
    <name evidence="6" type="ORF">ACJMK2_009979</name>
</gene>
<dbReference type="InterPro" id="IPR008922">
    <property type="entry name" value="Di-copper_centre_dom_sf"/>
</dbReference>
<dbReference type="EMBL" id="JBJQND010000012">
    <property type="protein sequence ID" value="KAL3859785.1"/>
    <property type="molecule type" value="Genomic_DNA"/>
</dbReference>
<evidence type="ECO:0000256" key="3">
    <source>
        <dbReference type="SAM" id="SignalP"/>
    </source>
</evidence>
<feature type="signal peptide" evidence="3">
    <location>
        <begin position="1"/>
        <end position="20"/>
    </location>
</feature>
<comment type="caution">
    <text evidence="6">The sequence shown here is derived from an EMBL/GenBank/DDBJ whole genome shotgun (WGS) entry which is preliminary data.</text>
</comment>
<dbReference type="Gene3D" id="1.10.1280.10">
    <property type="entry name" value="Di-copper center containing domain from catechol oxidase"/>
    <property type="match status" value="1"/>
</dbReference>
<evidence type="ECO:0000313" key="6">
    <source>
        <dbReference type="EMBL" id="KAL3859785.1"/>
    </source>
</evidence>
<evidence type="ECO:0000256" key="1">
    <source>
        <dbReference type="ARBA" id="ARBA00022723"/>
    </source>
</evidence>
<dbReference type="PROSITE" id="PS00498">
    <property type="entry name" value="TYROSINASE_2"/>
    <property type="match status" value="1"/>
</dbReference>
<dbReference type="SUPFAM" id="SSF57625">
    <property type="entry name" value="Invertebrate chitin-binding proteins"/>
    <property type="match status" value="1"/>
</dbReference>
<dbReference type="PROSITE" id="PS00497">
    <property type="entry name" value="TYROSINASE_1"/>
    <property type="match status" value="1"/>
</dbReference>
<dbReference type="PRINTS" id="PR00092">
    <property type="entry name" value="TYROSINASE"/>
</dbReference>
<evidence type="ECO:0000313" key="7">
    <source>
        <dbReference type="Proteomes" id="UP001634394"/>
    </source>
</evidence>
<reference evidence="6 7" key="1">
    <citation type="submission" date="2024-11" db="EMBL/GenBank/DDBJ databases">
        <title>Chromosome-level genome assembly of the freshwater bivalve Anodonta woodiana.</title>
        <authorList>
            <person name="Chen X."/>
        </authorList>
    </citation>
    <scope>NUCLEOTIDE SEQUENCE [LARGE SCALE GENOMIC DNA]</scope>
    <source>
        <strain evidence="6">MN2024</strain>
        <tissue evidence="6">Gills</tissue>
    </source>
</reference>
<evidence type="ECO:0000259" key="5">
    <source>
        <dbReference type="PROSITE" id="PS00498"/>
    </source>
</evidence>
<name>A0ABD3VE72_SINWO</name>
<feature type="chain" id="PRO_5044792474" description="Tyrosinase copper-binding domain-containing protein" evidence="3">
    <location>
        <begin position="21"/>
        <end position="964"/>
    </location>
</feature>
<proteinExistence type="predicted"/>
<protein>
    <recommendedName>
        <fullName evidence="4 5">Tyrosinase copper-binding domain-containing protein</fullName>
    </recommendedName>
</protein>
<keyword evidence="2" id="KW-0186">Copper</keyword>
<keyword evidence="3" id="KW-0732">Signal</keyword>
<feature type="domain" description="Tyrosinase copper-binding" evidence="4">
    <location>
        <begin position="155"/>
        <end position="172"/>
    </location>
</feature>
<dbReference type="AlphaFoldDB" id="A0ABD3VE72"/>
<dbReference type="PANTHER" id="PTHR11474:SF126">
    <property type="entry name" value="TYROSINASE-LIKE PROTEIN TYR-1-RELATED"/>
    <property type="match status" value="1"/>
</dbReference>
<dbReference type="Proteomes" id="UP001634394">
    <property type="component" value="Unassembled WGS sequence"/>
</dbReference>
<dbReference type="PANTHER" id="PTHR11474">
    <property type="entry name" value="TYROSINASE FAMILY MEMBER"/>
    <property type="match status" value="1"/>
</dbReference>
<accession>A0ABD3VE72</accession>
<dbReference type="SUPFAM" id="SSF48056">
    <property type="entry name" value="Di-copper centre-containing domain"/>
    <property type="match status" value="1"/>
</dbReference>
<dbReference type="Pfam" id="PF00264">
    <property type="entry name" value="Tyrosinase"/>
    <property type="match status" value="1"/>
</dbReference>
<dbReference type="InterPro" id="IPR002227">
    <property type="entry name" value="Tyrosinase_Cu-bd"/>
</dbReference>
<sequence length="964" mass="107870">MNICGTLWLLITIWISQTIARIMEIPLPPRMQQCFQDYSHRTSIKETVGESISWFCFDQYMWKAMRENQWMGFNITRQGFEWANGLSGVRFTQPTYRKKRQASLRVRKEYRRMTDIERNNFHRAIQMLKEDTSIFPNKYEVLASLHQGIITTSAHGGPNFLAFHRIYLLMFENALREKISSVTVPYWDSTMDDAMINPTESVIWSPAFLGDGNGLVDTGPFARWQTMAGPLTRNIGQSGQLFRQEDIERIKSMTRLGQITEPNAPVNSSLEFHHSAVHIWVDGQMGTLSTASMDPVFWLHHAYVDYIWEEFRKNQYRYGVDPERDYPDVVNDTFHRADAHMGLGNLLNRDGLSNVFTSRYYTYEPSPSCSELLPTCGSRYLKCVIIQGTPKCVSETRAVAPLVMPDIAMSINQHTISDNRHKLTNSNGFSEFAHIPSVQVGLNGSSGQPTMTLQTLPNHQQLSPQAMFIPQNTGMINRMMQINNAPNGNWQRQERFQGMAGTMNQIMQNMQNSVPATTRMTMPANQQISMSNIKQLPISSFSNQIWTNARGLQQGNQGNSDTSIMAQLTNQGVNVASTVETGNTDSSSSVRFASLFQNISSLPDPGFCPHIPLSRGYQNTYNLNGVSDISQWAYIPVKVIFQRPPTYIRYHSFPIKNGELDDAEDIYSVSSYATIKDKFLSGSPAAYSQCRTQDSGAGKVYIASKGINYMGTYKEYAVVDHRLAISIATAYVAVKSPDRGVSEVFLSAYDSCGRICQPYCKTEGNGFRPCTGAIRVTSESPKMYGSTYGEAVSNLWQFGEGNSCPIMSDDGISISFHCNYRDAWPFGHVFQTHPSKMMSTQPAQGVEGDISLRSGAKNVFGMKLNQGHGVQSEAKPEIEAADATRSYCNIGNGCVVAGQCGTCKDGAIYTCAGSCSFYTSCKNGSYIMMRCPANMWFDPDDARCTPGQCVDQTNKWLYPSPNFG</sequence>
<dbReference type="InterPro" id="IPR050316">
    <property type="entry name" value="Tyrosinase/Hemocyanin"/>
</dbReference>
<evidence type="ECO:0000259" key="4">
    <source>
        <dbReference type="PROSITE" id="PS00497"/>
    </source>
</evidence>
<keyword evidence="1" id="KW-0479">Metal-binding</keyword>
<dbReference type="InterPro" id="IPR036508">
    <property type="entry name" value="Chitin-bd_dom_sf"/>
</dbReference>
<evidence type="ECO:0000256" key="2">
    <source>
        <dbReference type="ARBA" id="ARBA00023008"/>
    </source>
</evidence>